<dbReference type="GeneID" id="41966838"/>
<evidence type="ECO:0000259" key="1">
    <source>
        <dbReference type="Pfam" id="PF24494"/>
    </source>
</evidence>
<proteinExistence type="predicted"/>
<dbReference type="InterPro" id="IPR056009">
    <property type="entry name" value="DUF7587"/>
</dbReference>
<dbReference type="Proteomes" id="UP000515153">
    <property type="component" value="Unplaced"/>
</dbReference>
<reference evidence="3" key="2">
    <citation type="submission" date="2019-10" db="EMBL/GenBank/DDBJ databases">
        <authorList>
            <consortium name="NCBI Genome Project"/>
        </authorList>
    </citation>
    <scope>NUCLEOTIDE SEQUENCE</scope>
    <source>
        <strain evidence="3">NI907</strain>
    </source>
</reference>
<dbReference type="RefSeq" id="XP_030977180.1">
    <property type="nucleotide sequence ID" value="XM_031131933.1"/>
</dbReference>
<evidence type="ECO:0000313" key="3">
    <source>
        <dbReference type="RefSeq" id="XP_030977180.1"/>
    </source>
</evidence>
<sequence length="151" mass="17960">MGRRSRAPRVFHRVEDATSRGRICTKRGLSTSFKAAFRAESFDSIDNEYLLEMHLIWGKRVPTPYISTYSKRCAAEREARRRVKDGMRDVTISTIDLDMLPDWELEFRNVRRVCKNLDLRIKDRAYNNSEHEWIFLNEIPKEAVVEVYRFN</sequence>
<dbReference type="PANTHER" id="PTHR40781">
    <property type="match status" value="1"/>
</dbReference>
<gene>
    <name evidence="3" type="ORF">PgNI_11975</name>
</gene>
<dbReference type="AlphaFoldDB" id="A0A6P8AQK9"/>
<dbReference type="KEGG" id="pgri:PgNI_11975"/>
<evidence type="ECO:0000313" key="2">
    <source>
        <dbReference type="Proteomes" id="UP000515153"/>
    </source>
</evidence>
<protein>
    <recommendedName>
        <fullName evidence="1">DUF7587 domain-containing protein</fullName>
    </recommendedName>
</protein>
<keyword evidence="2" id="KW-1185">Reference proteome</keyword>
<dbReference type="PANTHER" id="PTHR40781:SF1">
    <property type="match status" value="1"/>
</dbReference>
<reference evidence="3" key="1">
    <citation type="journal article" date="2019" name="Mol. Biol. Evol.">
        <title>Blast fungal genomes show frequent chromosomal changes, gene gains and losses, and effector gene turnover.</title>
        <authorList>
            <person name="Gomez Luciano L.B."/>
            <person name="Jason Tsai I."/>
            <person name="Chuma I."/>
            <person name="Tosa Y."/>
            <person name="Chen Y.H."/>
            <person name="Li J.Y."/>
            <person name="Li M.Y."/>
            <person name="Jade Lu M.Y."/>
            <person name="Nakayashiki H."/>
            <person name="Li W.H."/>
        </authorList>
    </citation>
    <scope>NUCLEOTIDE SEQUENCE</scope>
    <source>
        <strain evidence="3">NI907</strain>
    </source>
</reference>
<dbReference type="OrthoDB" id="88561at2759"/>
<organism evidence="2 3">
    <name type="scientific">Pyricularia grisea</name>
    <name type="common">Crabgrass-specific blast fungus</name>
    <name type="synonym">Magnaporthe grisea</name>
    <dbReference type="NCBI Taxonomy" id="148305"/>
    <lineage>
        <taxon>Eukaryota</taxon>
        <taxon>Fungi</taxon>
        <taxon>Dikarya</taxon>
        <taxon>Ascomycota</taxon>
        <taxon>Pezizomycotina</taxon>
        <taxon>Sordariomycetes</taxon>
        <taxon>Sordariomycetidae</taxon>
        <taxon>Magnaporthales</taxon>
        <taxon>Pyriculariaceae</taxon>
        <taxon>Pyricularia</taxon>
    </lineage>
</organism>
<reference evidence="3" key="3">
    <citation type="submission" date="2025-08" db="UniProtKB">
        <authorList>
            <consortium name="RefSeq"/>
        </authorList>
    </citation>
    <scope>IDENTIFICATION</scope>
    <source>
        <strain evidence="3">NI907</strain>
    </source>
</reference>
<accession>A0A6P8AQK9</accession>
<name>A0A6P8AQK9_PYRGI</name>
<dbReference type="Pfam" id="PF24494">
    <property type="entry name" value="DUF7587"/>
    <property type="match status" value="1"/>
</dbReference>
<feature type="domain" description="DUF7587" evidence="1">
    <location>
        <begin position="7"/>
        <end position="147"/>
    </location>
</feature>